<dbReference type="GO" id="GO:0005741">
    <property type="term" value="C:mitochondrial outer membrane"/>
    <property type="evidence" value="ECO:0000318"/>
    <property type="project" value="GO_Central"/>
</dbReference>
<sequence length="179" mass="19561">MKLITIIGSDLFAIIRLQKGCYKIHTAHDQYTHAAHLLKSPLHQNSTHTPPATRVETSMASWMASSIASKAMGGRACVSYSPMTVGRSYSQAGISHPSSLTVNKRNFTVKATGAINPSIRKEEAKVVDAVEVTQLQKPITAYCRCWKSETFPLCDGAHGKHNKEFGDNVGPLVLKKPKE</sequence>
<dbReference type="GO" id="GO:0047801">
    <property type="term" value="F:L-cysteine transaminase activity"/>
    <property type="evidence" value="ECO:0000318"/>
    <property type="project" value="GO_Central"/>
</dbReference>
<comment type="caution">
    <text evidence="7">The sequence shown here is derived from an EMBL/GenBank/DDBJ whole genome shotgun (WGS) entry which is preliminary data.</text>
</comment>
<name>A0A0K9NYQ9_ZOSMR</name>
<dbReference type="InterPro" id="IPR018967">
    <property type="entry name" value="FeS-contain_CDGSH-typ"/>
</dbReference>
<dbReference type="OrthoDB" id="449252at2759"/>
<feature type="domain" description="Iron-binding zinc finger CDGSH type" evidence="6">
    <location>
        <begin position="125"/>
        <end position="164"/>
    </location>
</feature>
<dbReference type="Gene3D" id="3.40.5.90">
    <property type="entry name" value="CDGSH iron-sulfur domain, mitoNEET-type"/>
    <property type="match status" value="1"/>
</dbReference>
<reference evidence="8" key="1">
    <citation type="journal article" date="2016" name="Nature">
        <title>The genome of the seagrass Zostera marina reveals angiosperm adaptation to the sea.</title>
        <authorList>
            <person name="Olsen J.L."/>
            <person name="Rouze P."/>
            <person name="Verhelst B."/>
            <person name="Lin Y.-C."/>
            <person name="Bayer T."/>
            <person name="Collen J."/>
            <person name="Dattolo E."/>
            <person name="De Paoli E."/>
            <person name="Dittami S."/>
            <person name="Maumus F."/>
            <person name="Michel G."/>
            <person name="Kersting A."/>
            <person name="Lauritano C."/>
            <person name="Lohaus R."/>
            <person name="Toepel M."/>
            <person name="Tonon T."/>
            <person name="Vanneste K."/>
            <person name="Amirebrahimi M."/>
            <person name="Brakel J."/>
            <person name="Bostroem C."/>
            <person name="Chovatia M."/>
            <person name="Grimwood J."/>
            <person name="Jenkins J.W."/>
            <person name="Jueterbock A."/>
            <person name="Mraz A."/>
            <person name="Stam W.T."/>
            <person name="Tice H."/>
            <person name="Bornberg-Bauer E."/>
            <person name="Green P.J."/>
            <person name="Pearson G.A."/>
            <person name="Procaccini G."/>
            <person name="Duarte C.M."/>
            <person name="Schmutz J."/>
            <person name="Reusch T.B.H."/>
            <person name="Van de Peer Y."/>
        </authorList>
    </citation>
    <scope>NUCLEOTIDE SEQUENCE [LARGE SCALE GENOMIC DNA]</scope>
    <source>
        <strain evidence="8">cv. Finnish</strain>
    </source>
</reference>
<keyword evidence="2" id="KW-0479">Metal-binding</keyword>
<dbReference type="Pfam" id="PF09360">
    <property type="entry name" value="zf-CDGSH"/>
    <property type="match status" value="1"/>
</dbReference>
<comment type="cofactor">
    <cofactor evidence="5">
        <name>[2Fe-2S] cluster</name>
        <dbReference type="ChEBI" id="CHEBI:190135"/>
    </cofactor>
</comment>
<gene>
    <name evidence="7" type="ORF">ZOSMA_49G00250</name>
</gene>
<evidence type="ECO:0000256" key="1">
    <source>
        <dbReference type="ARBA" id="ARBA00022714"/>
    </source>
</evidence>
<dbReference type="PANTHER" id="PTHR13680:SF5">
    <property type="entry name" value="CDGSH IRON-SULFUR DOMAIN-CONTAINING PROTEIN 1"/>
    <property type="match status" value="1"/>
</dbReference>
<proteinExistence type="predicted"/>
<evidence type="ECO:0000256" key="3">
    <source>
        <dbReference type="ARBA" id="ARBA00023004"/>
    </source>
</evidence>
<dbReference type="Proteomes" id="UP000036987">
    <property type="component" value="Unassembled WGS sequence"/>
</dbReference>
<dbReference type="InterPro" id="IPR042216">
    <property type="entry name" value="MitoNEET_CISD"/>
</dbReference>
<keyword evidence="8" id="KW-1185">Reference proteome</keyword>
<evidence type="ECO:0000313" key="8">
    <source>
        <dbReference type="Proteomes" id="UP000036987"/>
    </source>
</evidence>
<dbReference type="GO" id="GO:0051537">
    <property type="term" value="F:2 iron, 2 sulfur cluster binding"/>
    <property type="evidence" value="ECO:0000318"/>
    <property type="project" value="GO_Central"/>
</dbReference>
<dbReference type="InterPro" id="IPR045131">
    <property type="entry name" value="CISD1/2"/>
</dbReference>
<evidence type="ECO:0000256" key="2">
    <source>
        <dbReference type="ARBA" id="ARBA00022723"/>
    </source>
</evidence>
<evidence type="ECO:0000256" key="5">
    <source>
        <dbReference type="ARBA" id="ARBA00034078"/>
    </source>
</evidence>
<dbReference type="GO" id="GO:0046872">
    <property type="term" value="F:metal ion binding"/>
    <property type="evidence" value="ECO:0007669"/>
    <property type="project" value="UniProtKB-KW"/>
</dbReference>
<dbReference type="FunFam" id="3.40.5.90:FF:000001">
    <property type="entry name" value="CDGSH iron-sulfur domain-containing protein 1"/>
    <property type="match status" value="1"/>
</dbReference>
<evidence type="ECO:0000256" key="4">
    <source>
        <dbReference type="ARBA" id="ARBA00023014"/>
    </source>
</evidence>
<keyword evidence="4" id="KW-0411">Iron-sulfur</keyword>
<dbReference type="SMART" id="SM00704">
    <property type="entry name" value="ZnF_CDGSH"/>
    <property type="match status" value="1"/>
</dbReference>
<organism evidence="7 8">
    <name type="scientific">Zostera marina</name>
    <name type="common">Eelgrass</name>
    <dbReference type="NCBI Taxonomy" id="29655"/>
    <lineage>
        <taxon>Eukaryota</taxon>
        <taxon>Viridiplantae</taxon>
        <taxon>Streptophyta</taxon>
        <taxon>Embryophyta</taxon>
        <taxon>Tracheophyta</taxon>
        <taxon>Spermatophyta</taxon>
        <taxon>Magnoliopsida</taxon>
        <taxon>Liliopsida</taxon>
        <taxon>Zosteraceae</taxon>
        <taxon>Zostera</taxon>
    </lineage>
</organism>
<dbReference type="GO" id="GO:0006879">
    <property type="term" value="P:intracellular iron ion homeostasis"/>
    <property type="evidence" value="ECO:0000318"/>
    <property type="project" value="GO_Central"/>
</dbReference>
<dbReference type="EMBL" id="LFYR01001429">
    <property type="protein sequence ID" value="KMZ61956.1"/>
    <property type="molecule type" value="Genomic_DNA"/>
</dbReference>
<dbReference type="GO" id="GO:0010506">
    <property type="term" value="P:regulation of autophagy"/>
    <property type="evidence" value="ECO:0007669"/>
    <property type="project" value="InterPro"/>
</dbReference>
<evidence type="ECO:0000259" key="6">
    <source>
        <dbReference type="SMART" id="SM00704"/>
    </source>
</evidence>
<evidence type="ECO:0000313" key="7">
    <source>
        <dbReference type="EMBL" id="KMZ61956.1"/>
    </source>
</evidence>
<keyword evidence="3" id="KW-0408">Iron</keyword>
<dbReference type="PANTHER" id="PTHR13680">
    <property type="entry name" value="CDGSH IRON-SULFUR DOMAIN-CONTAINING PROTEIN 1"/>
    <property type="match status" value="1"/>
</dbReference>
<keyword evidence="1" id="KW-0001">2Fe-2S</keyword>
<accession>A0A0K9NYQ9</accession>
<dbReference type="STRING" id="29655.A0A0K9NYQ9"/>
<protein>
    <recommendedName>
        <fullName evidence="6">Iron-binding zinc finger CDGSH type domain-containing protein</fullName>
    </recommendedName>
</protein>
<dbReference type="AlphaFoldDB" id="A0A0K9NYQ9"/>